<evidence type="ECO:0000313" key="3">
    <source>
        <dbReference type="EMBL" id="MEC4719051.1"/>
    </source>
</evidence>
<dbReference type="InterPro" id="IPR011992">
    <property type="entry name" value="EF-hand-dom_pair"/>
</dbReference>
<dbReference type="PROSITE" id="PS50222">
    <property type="entry name" value="EF_HAND_2"/>
    <property type="match status" value="1"/>
</dbReference>
<dbReference type="Pfam" id="PF13405">
    <property type="entry name" value="EF-hand_6"/>
    <property type="match status" value="1"/>
</dbReference>
<gene>
    <name evidence="3" type="ORF">RY831_07820</name>
</gene>
<dbReference type="Gene3D" id="1.10.238.10">
    <property type="entry name" value="EF-hand"/>
    <property type="match status" value="1"/>
</dbReference>
<sequence length="99" mass="10793">MQFILACMAVGTVFGAGLAIATEANNPPVQETKPLRYLAKFDERFKAADKDGDGALSRPEAQSAQMDRVLTHFGKLDQNGDGKLTREEVRALLRSRLAS</sequence>
<evidence type="ECO:0000259" key="2">
    <source>
        <dbReference type="PROSITE" id="PS50222"/>
    </source>
</evidence>
<dbReference type="InterPro" id="IPR018247">
    <property type="entry name" value="EF_Hand_1_Ca_BS"/>
</dbReference>
<reference evidence="3 4" key="1">
    <citation type="submission" date="2023-10" db="EMBL/GenBank/DDBJ databases">
        <title>Noviherbaspirillum sp. CPCC 100848 genome assembly.</title>
        <authorList>
            <person name="Li X.Y."/>
            <person name="Fang X.M."/>
        </authorList>
    </citation>
    <scope>NUCLEOTIDE SEQUENCE [LARGE SCALE GENOMIC DNA]</scope>
    <source>
        <strain evidence="3 4">CPCC 100848</strain>
    </source>
</reference>
<evidence type="ECO:0000256" key="1">
    <source>
        <dbReference type="SAM" id="SignalP"/>
    </source>
</evidence>
<name>A0ABU6J601_9BURK</name>
<dbReference type="PROSITE" id="PS00018">
    <property type="entry name" value="EF_HAND_1"/>
    <property type="match status" value="1"/>
</dbReference>
<proteinExistence type="predicted"/>
<feature type="signal peptide" evidence="1">
    <location>
        <begin position="1"/>
        <end position="21"/>
    </location>
</feature>
<comment type="caution">
    <text evidence="3">The sequence shown here is derived from an EMBL/GenBank/DDBJ whole genome shotgun (WGS) entry which is preliminary data.</text>
</comment>
<feature type="chain" id="PRO_5046275899" description="EF-hand domain-containing protein" evidence="1">
    <location>
        <begin position="22"/>
        <end position="99"/>
    </location>
</feature>
<dbReference type="EMBL" id="JAWIIV010000005">
    <property type="protein sequence ID" value="MEC4719051.1"/>
    <property type="molecule type" value="Genomic_DNA"/>
</dbReference>
<keyword evidence="1" id="KW-0732">Signal</keyword>
<evidence type="ECO:0000313" key="4">
    <source>
        <dbReference type="Proteomes" id="UP001352263"/>
    </source>
</evidence>
<dbReference type="SUPFAM" id="SSF47473">
    <property type="entry name" value="EF-hand"/>
    <property type="match status" value="1"/>
</dbReference>
<dbReference type="Proteomes" id="UP001352263">
    <property type="component" value="Unassembled WGS sequence"/>
</dbReference>
<feature type="domain" description="EF-hand" evidence="2">
    <location>
        <begin position="64"/>
        <end position="99"/>
    </location>
</feature>
<dbReference type="Pfam" id="PF13202">
    <property type="entry name" value="EF-hand_5"/>
    <property type="match status" value="1"/>
</dbReference>
<dbReference type="RefSeq" id="WP_326505775.1">
    <property type="nucleotide sequence ID" value="NZ_JAWIIV010000005.1"/>
</dbReference>
<protein>
    <recommendedName>
        <fullName evidence="2">EF-hand domain-containing protein</fullName>
    </recommendedName>
</protein>
<dbReference type="InterPro" id="IPR002048">
    <property type="entry name" value="EF_hand_dom"/>
</dbReference>
<accession>A0ABU6J601</accession>
<organism evidence="3 4">
    <name type="scientific">Noviherbaspirillum album</name>
    <dbReference type="NCBI Taxonomy" id="3080276"/>
    <lineage>
        <taxon>Bacteria</taxon>
        <taxon>Pseudomonadati</taxon>
        <taxon>Pseudomonadota</taxon>
        <taxon>Betaproteobacteria</taxon>
        <taxon>Burkholderiales</taxon>
        <taxon>Oxalobacteraceae</taxon>
        <taxon>Noviherbaspirillum</taxon>
    </lineage>
</organism>
<keyword evidence="4" id="KW-1185">Reference proteome</keyword>